<dbReference type="GO" id="GO:0016887">
    <property type="term" value="F:ATP hydrolysis activity"/>
    <property type="evidence" value="ECO:0007669"/>
    <property type="project" value="InterPro"/>
</dbReference>
<dbReference type="PANTHER" id="PTHR43297:SF14">
    <property type="entry name" value="ATPASE AAA-TYPE CORE DOMAIN-CONTAINING PROTEIN"/>
    <property type="match status" value="1"/>
</dbReference>
<evidence type="ECO:0000256" key="2">
    <source>
        <dbReference type="ARBA" id="ARBA00022448"/>
    </source>
</evidence>
<protein>
    <submittedName>
        <fullName evidence="8">ATP-binding cassette domain-containing protein</fullName>
    </submittedName>
</protein>
<keyword evidence="2" id="KW-0813">Transport</keyword>
<evidence type="ECO:0000256" key="6">
    <source>
        <dbReference type="ARBA" id="ARBA00023136"/>
    </source>
</evidence>
<dbReference type="RefSeq" id="WP_198060797.1">
    <property type="nucleotide sequence ID" value="NZ_CP065856.1"/>
</dbReference>
<dbReference type="Proteomes" id="UP000595001">
    <property type="component" value="Chromosome"/>
</dbReference>
<keyword evidence="9" id="KW-1185">Reference proteome</keyword>
<evidence type="ECO:0000256" key="4">
    <source>
        <dbReference type="ARBA" id="ARBA00022519"/>
    </source>
</evidence>
<dbReference type="InterPro" id="IPR003439">
    <property type="entry name" value="ABC_transporter-like_ATP-bd"/>
</dbReference>
<dbReference type="PANTHER" id="PTHR43297">
    <property type="entry name" value="OLIGOPEPTIDE TRANSPORT ATP-BINDING PROTEIN APPD"/>
    <property type="match status" value="1"/>
</dbReference>
<evidence type="ECO:0000256" key="1">
    <source>
        <dbReference type="ARBA" id="ARBA00004370"/>
    </source>
</evidence>
<dbReference type="EMBL" id="CP065856">
    <property type="protein sequence ID" value="QPV61979.1"/>
    <property type="molecule type" value="Genomic_DNA"/>
</dbReference>
<dbReference type="GO" id="GO:0005524">
    <property type="term" value="F:ATP binding"/>
    <property type="evidence" value="ECO:0007669"/>
    <property type="project" value="UniProtKB-KW"/>
</dbReference>
<keyword evidence="8" id="KW-0067">ATP-binding</keyword>
<dbReference type="GO" id="GO:0016020">
    <property type="term" value="C:membrane"/>
    <property type="evidence" value="ECO:0007669"/>
    <property type="project" value="UniProtKB-SubCell"/>
</dbReference>
<keyword evidence="6" id="KW-0472">Membrane</keyword>
<accession>A0A7T3KU72</accession>
<evidence type="ECO:0000256" key="3">
    <source>
        <dbReference type="ARBA" id="ARBA00022475"/>
    </source>
</evidence>
<dbReference type="Gene3D" id="3.40.50.300">
    <property type="entry name" value="P-loop containing nucleotide triphosphate hydrolases"/>
    <property type="match status" value="1"/>
</dbReference>
<evidence type="ECO:0000313" key="9">
    <source>
        <dbReference type="Proteomes" id="UP000595001"/>
    </source>
</evidence>
<evidence type="ECO:0000313" key="8">
    <source>
        <dbReference type="EMBL" id="QPV61979.1"/>
    </source>
</evidence>
<dbReference type="KEGG" id="hlt:I7X12_14630"/>
<evidence type="ECO:0000259" key="7">
    <source>
        <dbReference type="PROSITE" id="PS50893"/>
    </source>
</evidence>
<sequence>MDGSPLDAPGNEPDDPVLTVERLSVAYGSAEVLDRLDLAVERGERLAVVGEGASGKTTLAQALVDGISAPAQVSGSVSYRPSGGDPVSVFDLADDERERFRREAVTVVTGDGDGFDATSTLRGQFRPVLRATGTDEARAERLLSALGLDPDRVLDARSRELNAATLALAALARAALAAPAVLVVDDCRAAIGHLARGDRLDRFESVAAADTDADGTEGVAPGPLPTIVALGTELPALAALADRLAVLHDGHVVEVGPTERLLDEPSHPHTRRLVEFYGGSP</sequence>
<dbReference type="InterPro" id="IPR050388">
    <property type="entry name" value="ABC_Ni/Peptide_Import"/>
</dbReference>
<evidence type="ECO:0000256" key="5">
    <source>
        <dbReference type="ARBA" id="ARBA00022967"/>
    </source>
</evidence>
<name>A0A7T3KU72_9EURY</name>
<keyword evidence="3" id="KW-1003">Cell membrane</keyword>
<dbReference type="PROSITE" id="PS50893">
    <property type="entry name" value="ABC_TRANSPORTER_2"/>
    <property type="match status" value="1"/>
</dbReference>
<dbReference type="InterPro" id="IPR027417">
    <property type="entry name" value="P-loop_NTPase"/>
</dbReference>
<gene>
    <name evidence="8" type="ORF">I7X12_14630</name>
</gene>
<keyword evidence="5" id="KW-1278">Translocase</keyword>
<dbReference type="SUPFAM" id="SSF52540">
    <property type="entry name" value="P-loop containing nucleoside triphosphate hydrolases"/>
    <property type="match status" value="1"/>
</dbReference>
<dbReference type="OrthoDB" id="241269at2157"/>
<feature type="domain" description="ABC transporter" evidence="7">
    <location>
        <begin position="18"/>
        <end position="274"/>
    </location>
</feature>
<keyword evidence="4" id="KW-0997">Cell inner membrane</keyword>
<proteinExistence type="predicted"/>
<dbReference type="AlphaFoldDB" id="A0A7T3KU72"/>
<organism evidence="8 9">
    <name type="scientific">Halosimplex litoreum</name>
    <dbReference type="NCBI Taxonomy" id="1198301"/>
    <lineage>
        <taxon>Archaea</taxon>
        <taxon>Methanobacteriati</taxon>
        <taxon>Methanobacteriota</taxon>
        <taxon>Stenosarchaea group</taxon>
        <taxon>Halobacteria</taxon>
        <taxon>Halobacteriales</taxon>
        <taxon>Haloarculaceae</taxon>
        <taxon>Halosimplex</taxon>
    </lineage>
</organism>
<reference evidence="8 9" key="1">
    <citation type="submission" date="2020-12" db="EMBL/GenBank/DDBJ databases">
        <title>Halosimplex halophilum sp. nov. and Halosimplex salinum sp. nov., two new members of the genus Halosimplex.</title>
        <authorList>
            <person name="Cui H.L."/>
        </authorList>
    </citation>
    <scope>NUCLEOTIDE SEQUENCE [LARGE SCALE GENOMIC DNA]</scope>
    <source>
        <strain evidence="8 9">YGH94</strain>
    </source>
</reference>
<dbReference type="GeneID" id="60589753"/>
<dbReference type="Pfam" id="PF00005">
    <property type="entry name" value="ABC_tran"/>
    <property type="match status" value="1"/>
</dbReference>
<comment type="subcellular location">
    <subcellularLocation>
        <location evidence="1">Membrane</location>
    </subcellularLocation>
</comment>
<keyword evidence="8" id="KW-0547">Nucleotide-binding</keyword>